<accession>A0A5B2TXI1</accession>
<comment type="caution">
    <text evidence="1">The sequence shown here is derived from an EMBL/GenBank/DDBJ whole genome shotgun (WGS) entry which is preliminary data.</text>
</comment>
<reference evidence="1 2" key="1">
    <citation type="submission" date="2019-09" db="EMBL/GenBank/DDBJ databases">
        <authorList>
            <person name="Khan S.A."/>
            <person name="Jeon C.O."/>
            <person name="Chun B.H."/>
            <person name="Jeong S.E."/>
        </authorList>
    </citation>
    <scope>NUCLEOTIDE SEQUENCE [LARGE SCALE GENOMIC DNA]</scope>
    <source>
        <strain evidence="1 2">KCTC 42508</strain>
    </source>
</reference>
<evidence type="ECO:0000313" key="2">
    <source>
        <dbReference type="Proteomes" id="UP000323188"/>
    </source>
</evidence>
<dbReference type="EMBL" id="VUOE01000001">
    <property type="protein sequence ID" value="KAA2218535.1"/>
    <property type="molecule type" value="Genomic_DNA"/>
</dbReference>
<dbReference type="Proteomes" id="UP000323188">
    <property type="component" value="Unassembled WGS sequence"/>
</dbReference>
<organism evidence="1 2">
    <name type="scientific">Maribacter flavus</name>
    <dbReference type="NCBI Taxonomy" id="1658664"/>
    <lineage>
        <taxon>Bacteria</taxon>
        <taxon>Pseudomonadati</taxon>
        <taxon>Bacteroidota</taxon>
        <taxon>Flavobacteriia</taxon>
        <taxon>Flavobacteriales</taxon>
        <taxon>Flavobacteriaceae</taxon>
        <taxon>Maribacter</taxon>
    </lineage>
</organism>
<proteinExistence type="predicted"/>
<name>A0A5B2TXI1_9FLAO</name>
<dbReference type="AlphaFoldDB" id="A0A5B2TXI1"/>
<evidence type="ECO:0000313" key="1">
    <source>
        <dbReference type="EMBL" id="KAA2218535.1"/>
    </source>
</evidence>
<gene>
    <name evidence="1" type="ORF">F0361_02625</name>
</gene>
<dbReference type="RefSeq" id="WP_154917104.1">
    <property type="nucleotide sequence ID" value="NZ_VUOE01000001.1"/>
</dbReference>
<protein>
    <submittedName>
        <fullName evidence="1">Uncharacterized protein</fullName>
    </submittedName>
</protein>
<sequence length="79" mass="9024">MDIKELKKELRNDIGTLRGKVSRLVIDGKARTFDSLRGLGNAILEIEERADKCFYFPNEGSTVVIITKRAFADYINDKF</sequence>